<name>A0A2B8BCG5_9PROT</name>
<sequence>MAFRRFAAFCLPVLLGLAAPAAAASLDCGQARAGAETAEEKPVCSTPAPGAADAAHGARLRMVPQTEGTPGSRLYIRAERPEIAGPATPGAAFFNETVRRFVEGETGSFRESSADLPEGMEAELVLTADVHIVAPGLLSVQFLGEGVQGNGFRYAAALTVDLARRQVPTPAQMFGSGSWPATAISACRAALGPDLAAECDGPDLKDPRSWRFEPDRAVAILLLPGKELREIALPFHPPAR</sequence>
<dbReference type="OrthoDB" id="7304002at2"/>
<feature type="chain" id="PRO_5013242388" evidence="1">
    <location>
        <begin position="24"/>
        <end position="240"/>
    </location>
</feature>
<protein>
    <submittedName>
        <fullName evidence="2">Uncharacterized protein</fullName>
    </submittedName>
</protein>
<dbReference type="RefSeq" id="WP_098737514.1">
    <property type="nucleotide sequence ID" value="NZ_PDKW01000041.1"/>
</dbReference>
<dbReference type="Proteomes" id="UP000225379">
    <property type="component" value="Unassembled WGS sequence"/>
</dbReference>
<feature type="signal peptide" evidence="1">
    <location>
        <begin position="1"/>
        <end position="23"/>
    </location>
</feature>
<evidence type="ECO:0000313" key="3">
    <source>
        <dbReference type="Proteomes" id="UP000225379"/>
    </source>
</evidence>
<dbReference type="EMBL" id="PDKW01000041">
    <property type="protein sequence ID" value="PGH56426.1"/>
    <property type="molecule type" value="Genomic_DNA"/>
</dbReference>
<gene>
    <name evidence="2" type="ORF">CRT60_15955</name>
</gene>
<evidence type="ECO:0000313" key="2">
    <source>
        <dbReference type="EMBL" id="PGH56426.1"/>
    </source>
</evidence>
<evidence type="ECO:0000256" key="1">
    <source>
        <dbReference type="SAM" id="SignalP"/>
    </source>
</evidence>
<keyword evidence="1" id="KW-0732">Signal</keyword>
<comment type="caution">
    <text evidence="2">The sequence shown here is derived from an EMBL/GenBank/DDBJ whole genome shotgun (WGS) entry which is preliminary data.</text>
</comment>
<dbReference type="AlphaFoldDB" id="A0A2B8BCG5"/>
<reference evidence="3" key="1">
    <citation type="submission" date="2017-10" db="EMBL/GenBank/DDBJ databases">
        <authorList>
            <person name="Kravchenko I.K."/>
            <person name="Grouzdev D.S."/>
        </authorList>
    </citation>
    <scope>NUCLEOTIDE SEQUENCE [LARGE SCALE GENOMIC DNA]</scope>
    <source>
        <strain evidence="3">B2</strain>
    </source>
</reference>
<keyword evidence="3" id="KW-1185">Reference proteome</keyword>
<proteinExistence type="predicted"/>
<organism evidence="2 3">
    <name type="scientific">Azospirillum palustre</name>
    <dbReference type="NCBI Taxonomy" id="2044885"/>
    <lineage>
        <taxon>Bacteria</taxon>
        <taxon>Pseudomonadati</taxon>
        <taxon>Pseudomonadota</taxon>
        <taxon>Alphaproteobacteria</taxon>
        <taxon>Rhodospirillales</taxon>
        <taxon>Azospirillaceae</taxon>
        <taxon>Azospirillum</taxon>
    </lineage>
</organism>
<accession>A0A2B8BCG5</accession>